<feature type="region of interest" description="Disordered" evidence="4">
    <location>
        <begin position="1"/>
        <end position="54"/>
    </location>
</feature>
<proteinExistence type="predicted"/>
<keyword evidence="7" id="KW-1185">Reference proteome</keyword>
<evidence type="ECO:0000313" key="6">
    <source>
        <dbReference type="EMBL" id="KAK5174825.1"/>
    </source>
</evidence>
<feature type="compositionally biased region" description="Polar residues" evidence="4">
    <location>
        <begin position="408"/>
        <end position="425"/>
    </location>
</feature>
<dbReference type="InterPro" id="IPR023780">
    <property type="entry name" value="Chromo_domain"/>
</dbReference>
<dbReference type="Gene3D" id="2.40.50.40">
    <property type="match status" value="2"/>
</dbReference>
<keyword evidence="3" id="KW-0539">Nucleus</keyword>
<feature type="compositionally biased region" description="Acidic residues" evidence="4">
    <location>
        <begin position="427"/>
        <end position="436"/>
    </location>
</feature>
<dbReference type="GeneID" id="89923255"/>
<gene>
    <name evidence="6" type="ORF">LTR77_001908</name>
</gene>
<dbReference type="Proteomes" id="UP001337655">
    <property type="component" value="Unassembled WGS sequence"/>
</dbReference>
<name>A0AAV9PM24_9PEZI</name>
<feature type="compositionally biased region" description="Acidic residues" evidence="4">
    <location>
        <begin position="143"/>
        <end position="154"/>
    </location>
</feature>
<dbReference type="EMBL" id="JAVRRT010000002">
    <property type="protein sequence ID" value="KAK5174825.1"/>
    <property type="molecule type" value="Genomic_DNA"/>
</dbReference>
<dbReference type="SMART" id="SM00298">
    <property type="entry name" value="CHROMO"/>
    <property type="match status" value="2"/>
</dbReference>
<dbReference type="AlphaFoldDB" id="A0AAV9PM24"/>
<feature type="compositionally biased region" description="Low complexity" evidence="4">
    <location>
        <begin position="21"/>
        <end position="35"/>
    </location>
</feature>
<sequence>MPPQASVEIPVPSRPITNGTASKGKASVKSSSRGRVYGDEPLPVKPSEEAPEHARIIGRTVDSNGVKYTLKIGEVPIKDVGVEEVLDYVSALDLEEYENHEFEQERVVLKLLDAEKERLEQESVARKKEHAKRKGVVIYQSETDTDQESGGEEEAFGKHGRKRPTYTQFYLKKPPRATTGPSTEEGDDVRDQGAMAPPAPPVSSHHPSERSAAQYEELPKRRRRKRDPVTGELLPLAPLPGESDSWRKRPRRRRHPLTGELMPLGWKFDPDAPSERAAPSPSFRKLSIIDDEPGAKRQKLETESETSRSTTPALTNAEIAASFTTQLPATKPTPSKREVVELLSSEDEADVDGRARSSVLKSFQKPPSSGRKMNMLKPGLSASATATSSEGEAAPQAMATAVKSEVSQLSTSPVKTSIMNPSASQADEPEEESEEEWLVDKILGHSFSDPKTHPTELGKKPVILYQVKWHGFAQPTWEPIDSFGDLGVVNAYRKRAGLPLELSDSGTSKEKDSVALPNRSLSPSKTMNAGKPSGASQKVSATDPAPEYEVERITAHHLSDPRTHPPGLGKKPVMLYQVKWKGYRDMTWEPATSFADKGILNAYNRRNGLPKYEGEDESMEDAA</sequence>
<dbReference type="GO" id="GO:0006338">
    <property type="term" value="P:chromatin remodeling"/>
    <property type="evidence" value="ECO:0007669"/>
    <property type="project" value="UniProtKB-ARBA"/>
</dbReference>
<dbReference type="PROSITE" id="PS50013">
    <property type="entry name" value="CHROMO_2"/>
    <property type="match status" value="2"/>
</dbReference>
<feature type="region of interest" description="Disordered" evidence="4">
    <location>
        <begin position="408"/>
        <end position="436"/>
    </location>
</feature>
<feature type="compositionally biased region" description="Basic and acidic residues" evidence="4">
    <location>
        <begin position="293"/>
        <end position="306"/>
    </location>
</feature>
<dbReference type="InterPro" id="IPR051219">
    <property type="entry name" value="Heterochromatin_chromo-domain"/>
</dbReference>
<dbReference type="GO" id="GO:0005634">
    <property type="term" value="C:nucleus"/>
    <property type="evidence" value="ECO:0007669"/>
    <property type="project" value="UniProtKB-SubCell"/>
</dbReference>
<organism evidence="6 7">
    <name type="scientific">Saxophila tyrrhenica</name>
    <dbReference type="NCBI Taxonomy" id="1690608"/>
    <lineage>
        <taxon>Eukaryota</taxon>
        <taxon>Fungi</taxon>
        <taxon>Dikarya</taxon>
        <taxon>Ascomycota</taxon>
        <taxon>Pezizomycotina</taxon>
        <taxon>Dothideomycetes</taxon>
        <taxon>Dothideomycetidae</taxon>
        <taxon>Mycosphaerellales</taxon>
        <taxon>Extremaceae</taxon>
        <taxon>Saxophila</taxon>
    </lineage>
</organism>
<comment type="subunit">
    <text evidence="2">Component of the NuA4 histone acetyltransferase complex.</text>
</comment>
<feature type="domain" description="Chromo" evidence="5">
    <location>
        <begin position="437"/>
        <end position="495"/>
    </location>
</feature>
<comment type="subcellular location">
    <subcellularLocation>
        <location evidence="1">Nucleus</location>
    </subcellularLocation>
</comment>
<evidence type="ECO:0000313" key="7">
    <source>
        <dbReference type="Proteomes" id="UP001337655"/>
    </source>
</evidence>
<accession>A0AAV9PM24</accession>
<evidence type="ECO:0000256" key="4">
    <source>
        <dbReference type="SAM" id="MobiDB-lite"/>
    </source>
</evidence>
<feature type="compositionally biased region" description="Low complexity" evidence="4">
    <location>
        <begin position="381"/>
        <end position="394"/>
    </location>
</feature>
<feature type="region of interest" description="Disordered" evidence="4">
    <location>
        <begin position="121"/>
        <end position="396"/>
    </location>
</feature>
<evidence type="ECO:0000259" key="5">
    <source>
        <dbReference type="PROSITE" id="PS50013"/>
    </source>
</evidence>
<protein>
    <recommendedName>
        <fullName evidence="5">Chromo domain-containing protein</fullName>
    </recommendedName>
</protein>
<comment type="caution">
    <text evidence="6">The sequence shown here is derived from an EMBL/GenBank/DDBJ whole genome shotgun (WGS) entry which is preliminary data.</text>
</comment>
<dbReference type="InterPro" id="IPR016197">
    <property type="entry name" value="Chromo-like_dom_sf"/>
</dbReference>
<feature type="domain" description="Chromo" evidence="5">
    <location>
        <begin position="548"/>
        <end position="615"/>
    </location>
</feature>
<dbReference type="RefSeq" id="XP_064663494.1">
    <property type="nucleotide sequence ID" value="XM_064799167.1"/>
</dbReference>
<dbReference type="Pfam" id="PF00385">
    <property type="entry name" value="Chromo"/>
    <property type="match status" value="1"/>
</dbReference>
<evidence type="ECO:0000256" key="1">
    <source>
        <dbReference type="ARBA" id="ARBA00004123"/>
    </source>
</evidence>
<dbReference type="PANTHER" id="PTHR22812">
    <property type="entry name" value="CHROMOBOX PROTEIN"/>
    <property type="match status" value="1"/>
</dbReference>
<evidence type="ECO:0000256" key="2">
    <source>
        <dbReference type="ARBA" id="ARBA00011353"/>
    </source>
</evidence>
<dbReference type="InterPro" id="IPR000953">
    <property type="entry name" value="Chromo/chromo_shadow_dom"/>
</dbReference>
<feature type="region of interest" description="Disordered" evidence="4">
    <location>
        <begin position="499"/>
        <end position="548"/>
    </location>
</feature>
<evidence type="ECO:0000256" key="3">
    <source>
        <dbReference type="ARBA" id="ARBA00023242"/>
    </source>
</evidence>
<dbReference type="SUPFAM" id="SSF54160">
    <property type="entry name" value="Chromo domain-like"/>
    <property type="match status" value="2"/>
</dbReference>
<reference evidence="6 7" key="1">
    <citation type="submission" date="2023-08" db="EMBL/GenBank/DDBJ databases">
        <title>Black Yeasts Isolated from many extreme environments.</title>
        <authorList>
            <person name="Coleine C."/>
            <person name="Stajich J.E."/>
            <person name="Selbmann L."/>
        </authorList>
    </citation>
    <scope>NUCLEOTIDE SEQUENCE [LARGE SCALE GENOMIC DNA]</scope>
    <source>
        <strain evidence="6 7">CCFEE 5935</strain>
    </source>
</reference>